<name>A0ABT4B4K5_9ACTN</name>
<reference evidence="2" key="1">
    <citation type="submission" date="2022-11" db="EMBL/GenBank/DDBJ databases">
        <authorList>
            <person name="Somphong A."/>
            <person name="Phongsopitanun W."/>
        </authorList>
    </citation>
    <scope>NUCLEOTIDE SEQUENCE</scope>
    <source>
        <strain evidence="2">Pm04-4</strain>
    </source>
</reference>
<proteinExistence type="predicted"/>
<dbReference type="EMBL" id="JAPNTZ010000009">
    <property type="protein sequence ID" value="MCY1141422.1"/>
    <property type="molecule type" value="Genomic_DNA"/>
</dbReference>
<keyword evidence="1" id="KW-0812">Transmembrane</keyword>
<keyword evidence="3" id="KW-1185">Reference proteome</keyword>
<feature type="transmembrane region" description="Helical" evidence="1">
    <location>
        <begin position="271"/>
        <end position="294"/>
    </location>
</feature>
<feature type="transmembrane region" description="Helical" evidence="1">
    <location>
        <begin position="306"/>
        <end position="326"/>
    </location>
</feature>
<sequence length="357" mass="34077">MGLEAVTFSPATDSLGELGLVVTVARAAASSAVASELARDLASAGRASVLFAELRLEVDTVSPLAATVEPGRRPASSAGAAFFTCGADDVAFSSCTVGVEALPVDFSESSGWVLSATSGAAGPEPALSLSSGRAAVAATEGVATALASAVSCAPVTRVGVAGCRSASEPASSVAAISAGCFPAAFLLAGAFLVGRAGLDGSETRPALFAGAAFAAAFDPDAVPARVLWVAASAGAPCVGASAGVLSVVSVVEVGSSDERSAGAGEFSGREVWAVGVTVAAAWVGVGAAFVGDGLGADGLRGAEAGVFLAGAAFLGGRVGLFAGGVLSPASAGEGSGVRCLRGGALRGGAGESVPPWG</sequence>
<evidence type="ECO:0000313" key="2">
    <source>
        <dbReference type="EMBL" id="MCY1141422.1"/>
    </source>
</evidence>
<dbReference type="RefSeq" id="WP_267565805.1">
    <property type="nucleotide sequence ID" value="NZ_JAPNTZ010000009.1"/>
</dbReference>
<keyword evidence="1" id="KW-0472">Membrane</keyword>
<keyword evidence="1" id="KW-1133">Transmembrane helix</keyword>
<feature type="transmembrane region" description="Helical" evidence="1">
    <location>
        <begin position="173"/>
        <end position="194"/>
    </location>
</feature>
<evidence type="ECO:0000256" key="1">
    <source>
        <dbReference type="SAM" id="Phobius"/>
    </source>
</evidence>
<organism evidence="2 3">
    <name type="scientific">Paractinoplanes pyxinae</name>
    <dbReference type="NCBI Taxonomy" id="2997416"/>
    <lineage>
        <taxon>Bacteria</taxon>
        <taxon>Bacillati</taxon>
        <taxon>Actinomycetota</taxon>
        <taxon>Actinomycetes</taxon>
        <taxon>Micromonosporales</taxon>
        <taxon>Micromonosporaceae</taxon>
        <taxon>Paractinoplanes</taxon>
    </lineage>
</organism>
<feature type="transmembrane region" description="Helical" evidence="1">
    <location>
        <begin position="226"/>
        <end position="251"/>
    </location>
</feature>
<comment type="caution">
    <text evidence="2">The sequence shown here is derived from an EMBL/GenBank/DDBJ whole genome shotgun (WGS) entry which is preliminary data.</text>
</comment>
<gene>
    <name evidence="2" type="ORF">OWR29_25775</name>
</gene>
<dbReference type="Proteomes" id="UP001151002">
    <property type="component" value="Unassembled WGS sequence"/>
</dbReference>
<protein>
    <submittedName>
        <fullName evidence="2">Uncharacterized protein</fullName>
    </submittedName>
</protein>
<evidence type="ECO:0000313" key="3">
    <source>
        <dbReference type="Proteomes" id="UP001151002"/>
    </source>
</evidence>
<accession>A0ABT4B4K5</accession>